<evidence type="ECO:0000313" key="3">
    <source>
        <dbReference type="EMBL" id="AKP78013.1"/>
    </source>
</evidence>
<dbReference type="GO" id="GO:0005886">
    <property type="term" value="C:plasma membrane"/>
    <property type="evidence" value="ECO:0007669"/>
    <property type="project" value="TreeGrafter"/>
</dbReference>
<dbReference type="Proteomes" id="UP000036410">
    <property type="component" value="Chromosome"/>
</dbReference>
<dbReference type="InterPro" id="IPR003848">
    <property type="entry name" value="DUF218"/>
</dbReference>
<dbReference type="GO" id="GO:0043164">
    <property type="term" value="P:Gram-negative-bacterium-type cell wall biogenesis"/>
    <property type="evidence" value="ECO:0007669"/>
    <property type="project" value="TreeGrafter"/>
</dbReference>
<name>A0A806U7H5_PRIMG</name>
<dbReference type="AlphaFoldDB" id="A0A806U7H5"/>
<dbReference type="GO" id="GO:0000270">
    <property type="term" value="P:peptidoglycan metabolic process"/>
    <property type="evidence" value="ECO:0007669"/>
    <property type="project" value="TreeGrafter"/>
</dbReference>
<evidence type="ECO:0000313" key="4">
    <source>
        <dbReference type="Proteomes" id="UP000036410"/>
    </source>
</evidence>
<dbReference type="InterPro" id="IPR014729">
    <property type="entry name" value="Rossmann-like_a/b/a_fold"/>
</dbReference>
<evidence type="ECO:0000256" key="1">
    <source>
        <dbReference type="SAM" id="Phobius"/>
    </source>
</evidence>
<protein>
    <recommendedName>
        <fullName evidence="2">DUF218 domain-containing protein</fullName>
    </recommendedName>
</protein>
<keyword evidence="1" id="KW-1133">Transmembrane helix</keyword>
<feature type="domain" description="DUF218" evidence="2">
    <location>
        <begin position="37"/>
        <end position="177"/>
    </location>
</feature>
<dbReference type="PANTHER" id="PTHR30336">
    <property type="entry name" value="INNER MEMBRANE PROTEIN, PROBABLE PERMEASE"/>
    <property type="match status" value="1"/>
</dbReference>
<accession>A0A806U7H5</accession>
<keyword evidence="1" id="KW-0812">Transmembrane</keyword>
<dbReference type="RefSeq" id="WP_049165300.1">
    <property type="nucleotide sequence ID" value="NZ_CP010586.1"/>
</dbReference>
<dbReference type="CDD" id="cd06259">
    <property type="entry name" value="YdcF-like"/>
    <property type="match status" value="1"/>
</dbReference>
<evidence type="ECO:0000259" key="2">
    <source>
        <dbReference type="Pfam" id="PF02698"/>
    </source>
</evidence>
<gene>
    <name evidence="3" type="ORF">AS52_03052</name>
</gene>
<dbReference type="EMBL" id="CP010586">
    <property type="protein sequence ID" value="AKP78013.1"/>
    <property type="molecule type" value="Genomic_DNA"/>
</dbReference>
<dbReference type="InterPro" id="IPR051599">
    <property type="entry name" value="Cell_Envelope_Assoc"/>
</dbReference>
<keyword evidence="1" id="KW-0472">Membrane</keyword>
<proteinExistence type="predicted"/>
<organism evidence="3 4">
    <name type="scientific">Priestia megaterium Q3</name>
    <dbReference type="NCBI Taxonomy" id="1452722"/>
    <lineage>
        <taxon>Bacteria</taxon>
        <taxon>Bacillati</taxon>
        <taxon>Bacillota</taxon>
        <taxon>Bacilli</taxon>
        <taxon>Bacillales</taxon>
        <taxon>Bacillaceae</taxon>
        <taxon>Priestia</taxon>
    </lineage>
</organism>
<feature type="transmembrane region" description="Helical" evidence="1">
    <location>
        <begin position="6"/>
        <end position="25"/>
    </location>
</feature>
<dbReference type="Gene3D" id="3.40.50.620">
    <property type="entry name" value="HUPs"/>
    <property type="match status" value="1"/>
</dbReference>
<dbReference type="PANTHER" id="PTHR30336:SF4">
    <property type="entry name" value="ENVELOPE BIOGENESIS FACTOR ELYC"/>
    <property type="match status" value="1"/>
</dbReference>
<dbReference type="Pfam" id="PF02698">
    <property type="entry name" value="DUF218"/>
    <property type="match status" value="1"/>
</dbReference>
<reference evidence="3 4" key="1">
    <citation type="submission" date="2015-01" db="EMBL/GenBank/DDBJ databases">
        <title>Genome sequence of bacillus megaterium Q3.</title>
        <authorList>
            <person name="Wang Y."/>
            <person name="Luo K."/>
            <person name="Bai L."/>
            <person name="Luo F."/>
        </authorList>
    </citation>
    <scope>NUCLEOTIDE SEQUENCE [LARGE SCALE GENOMIC DNA]</scope>
    <source>
        <strain evidence="3 4">Q3</strain>
    </source>
</reference>
<sequence length="187" mass="21473">MKKKIIYIFISLLVLYIAIMSFCMYQTAHQPVPQKADYVLILGSKVDGDQMSPSLKERAKTALSYLKTHKQTKVIVTGGKGSDEEISEAEAAYRFLRKEGIKKNRMIKEDQSTSTFENFTFTKKKVDIQHKKVVLVSSDFHLFRASIIAKRQGFDVYPLGAKTPNSIKLQSYFREYAAILKTWLFDK</sequence>